<evidence type="ECO:0000256" key="3">
    <source>
        <dbReference type="ARBA" id="ARBA00022448"/>
    </source>
</evidence>
<sequence>MSVVTPDKVAAAGGVKAFVTAIVTNAAILLVEVGAFMYLRRHVKKIYAPRTYLPPPSRRSQPIGKGYFEWIPAIIKTPATEIIHKNGLDAYFFLRFLRLLLKLFTAATFITFAVLVPVNIVHPNQLTTGISRIAWGNIPDDESARYSAHVAVAYVLTFYTFYLLREELTLLVSLRQRYLTSKTHSKLAQARTVLITGIPKELLSESALREFASFVPGGVSNIWIYRESKALTDLYEDREEACQKLETACTHLLRRATHIQAKNMTRALAKGQDVPPPNPTLALLESLVPPKKRPHHRLGLLGLFGKKVDTIEWAKAVLPDLDRRIAAARHDLQHVPPAGSAFIEFNLQLGAHVMDQCLSYHEPLKMVDKWVEVAAEDVVWSNIDDGSYETRLRFILSWAATIGLIVGFAPIAAFVTSISNLSALCEHTPWLAWVCKAPAIATGLLQGVLPPLLMAILFMLVPHILRLLAWFECVPRVTLISQRVYTRYFIFLVVHGFITGTLASGLIAAIPQALDNPKTIVQQLANNLPKASIYFLTYIIATGFSYLFLYIMDQPEHTETGGLYFPRAVSNLFVGLYVQQITVATLLFLRVPIEGARIASIIQGAFMLFLIVLTFLAQALLHNSFDAIVEHMPMSLATKHMKERYEHERKKSGLESLLPDDMDLFNREHIRAVVKHKLKGTSSRLGLPSLPSTNLHIPKVLKPSSPTSSSKHVLTTSSQGSSTSVNRHPHSPQHEMVQNGPNITVTSPPPPPPPPPPFASRLSTAGSVVRDSEEDDADIELDEHAFDHPASYKPAKWAWVPRDPFGLSEVIVQDLVAAGIQASDVGATVDKKGVVKVSRNPPDEQWEGGMDA</sequence>
<dbReference type="InterPro" id="IPR027815">
    <property type="entry name" value="CSC1/OSCA1-like_cyt"/>
</dbReference>
<feature type="transmembrane region" description="Helical" evidence="8">
    <location>
        <begin position="531"/>
        <end position="552"/>
    </location>
</feature>
<dbReference type="EMBL" id="KV425913">
    <property type="protein sequence ID" value="KZV98973.1"/>
    <property type="molecule type" value="Genomic_DNA"/>
</dbReference>
<dbReference type="GO" id="GO:0005227">
    <property type="term" value="F:calcium-activated cation channel activity"/>
    <property type="evidence" value="ECO:0007669"/>
    <property type="project" value="InterPro"/>
</dbReference>
<feature type="transmembrane region" description="Helical" evidence="8">
    <location>
        <begin position="572"/>
        <end position="589"/>
    </location>
</feature>
<evidence type="ECO:0000256" key="8">
    <source>
        <dbReference type="SAM" id="Phobius"/>
    </source>
</evidence>
<keyword evidence="5 8" id="KW-1133">Transmembrane helix</keyword>
<accession>A0A165MA22</accession>
<keyword evidence="3" id="KW-0813">Transport</keyword>
<evidence type="ECO:0000256" key="2">
    <source>
        <dbReference type="ARBA" id="ARBA00007779"/>
    </source>
</evidence>
<name>A0A165MA22_EXIGL</name>
<dbReference type="InterPro" id="IPR045122">
    <property type="entry name" value="Csc1-like"/>
</dbReference>
<evidence type="ECO:0000259" key="12">
    <source>
        <dbReference type="Pfam" id="PF14703"/>
    </source>
</evidence>
<evidence type="ECO:0000259" key="9">
    <source>
        <dbReference type="Pfam" id="PF02714"/>
    </source>
</evidence>
<feature type="transmembrane region" description="Helical" evidence="8">
    <location>
        <begin position="601"/>
        <end position="621"/>
    </location>
</feature>
<dbReference type="Pfam" id="PF13967">
    <property type="entry name" value="RSN1_TM"/>
    <property type="match status" value="1"/>
</dbReference>
<evidence type="ECO:0000313" key="13">
    <source>
        <dbReference type="EMBL" id="KZV98973.1"/>
    </source>
</evidence>
<feature type="compositionally biased region" description="Polar residues" evidence="7">
    <location>
        <begin position="704"/>
        <end position="726"/>
    </location>
</feature>
<dbReference type="GO" id="GO:0005886">
    <property type="term" value="C:plasma membrane"/>
    <property type="evidence" value="ECO:0007669"/>
    <property type="project" value="TreeGrafter"/>
</dbReference>
<feature type="transmembrane region" description="Helical" evidence="8">
    <location>
        <begin position="395"/>
        <end position="415"/>
    </location>
</feature>
<feature type="domain" description="CSC1/OSCA1-like cytosolic" evidence="12">
    <location>
        <begin position="190"/>
        <end position="382"/>
    </location>
</feature>
<evidence type="ECO:0000256" key="5">
    <source>
        <dbReference type="ARBA" id="ARBA00022989"/>
    </source>
</evidence>
<keyword evidence="6 8" id="KW-0472">Membrane</keyword>
<dbReference type="PANTHER" id="PTHR13018">
    <property type="entry name" value="PROBABLE MEMBRANE PROTEIN DUF221-RELATED"/>
    <property type="match status" value="1"/>
</dbReference>
<evidence type="ECO:0000259" key="11">
    <source>
        <dbReference type="Pfam" id="PF13967"/>
    </source>
</evidence>
<dbReference type="InParanoid" id="A0A165MA22"/>
<feature type="transmembrane region" description="Helical" evidence="8">
    <location>
        <begin position="452"/>
        <end position="469"/>
    </location>
</feature>
<protein>
    <recommendedName>
        <fullName evidence="15">DUF221-domain-containing protein</fullName>
    </recommendedName>
</protein>
<evidence type="ECO:0000256" key="7">
    <source>
        <dbReference type="SAM" id="MobiDB-lite"/>
    </source>
</evidence>
<dbReference type="Pfam" id="PF12621">
    <property type="entry name" value="PHM7_ext"/>
    <property type="match status" value="1"/>
</dbReference>
<feature type="domain" description="10TM putative phosphate transporter extracellular tail" evidence="10">
    <location>
        <begin position="769"/>
        <end position="843"/>
    </location>
</feature>
<reference evidence="13 14" key="1">
    <citation type="journal article" date="2016" name="Mol. Biol. Evol.">
        <title>Comparative Genomics of Early-Diverging Mushroom-Forming Fungi Provides Insights into the Origins of Lignocellulose Decay Capabilities.</title>
        <authorList>
            <person name="Nagy L.G."/>
            <person name="Riley R."/>
            <person name="Tritt A."/>
            <person name="Adam C."/>
            <person name="Daum C."/>
            <person name="Floudas D."/>
            <person name="Sun H."/>
            <person name="Yadav J.S."/>
            <person name="Pangilinan J."/>
            <person name="Larsson K.H."/>
            <person name="Matsuura K."/>
            <person name="Barry K."/>
            <person name="Labutti K."/>
            <person name="Kuo R."/>
            <person name="Ohm R.A."/>
            <person name="Bhattacharya S.S."/>
            <person name="Shirouzu T."/>
            <person name="Yoshinaga Y."/>
            <person name="Martin F.M."/>
            <person name="Grigoriev I.V."/>
            <person name="Hibbett D.S."/>
        </authorList>
    </citation>
    <scope>NUCLEOTIDE SEQUENCE [LARGE SCALE GENOMIC DNA]</scope>
    <source>
        <strain evidence="13 14">HHB12029</strain>
    </source>
</reference>
<keyword evidence="4 8" id="KW-0812">Transmembrane</keyword>
<proteinExistence type="inferred from homology"/>
<evidence type="ECO:0000256" key="1">
    <source>
        <dbReference type="ARBA" id="ARBA00004141"/>
    </source>
</evidence>
<dbReference type="InterPro" id="IPR022257">
    <property type="entry name" value="PHM7_ext"/>
</dbReference>
<dbReference type="AlphaFoldDB" id="A0A165MA22"/>
<dbReference type="InterPro" id="IPR003864">
    <property type="entry name" value="CSC1/OSCA1-like_7TM"/>
</dbReference>
<evidence type="ECO:0000313" key="14">
    <source>
        <dbReference type="Proteomes" id="UP000077266"/>
    </source>
</evidence>
<evidence type="ECO:0000256" key="6">
    <source>
        <dbReference type="ARBA" id="ARBA00023136"/>
    </source>
</evidence>
<feature type="domain" description="CSC1/OSCA1-like 7TM region" evidence="9">
    <location>
        <begin position="394"/>
        <end position="549"/>
    </location>
</feature>
<evidence type="ECO:0008006" key="15">
    <source>
        <dbReference type="Google" id="ProtNLM"/>
    </source>
</evidence>
<feature type="transmembrane region" description="Helical" evidence="8">
    <location>
        <begin position="146"/>
        <end position="164"/>
    </location>
</feature>
<organism evidence="13 14">
    <name type="scientific">Exidia glandulosa HHB12029</name>
    <dbReference type="NCBI Taxonomy" id="1314781"/>
    <lineage>
        <taxon>Eukaryota</taxon>
        <taxon>Fungi</taxon>
        <taxon>Dikarya</taxon>
        <taxon>Basidiomycota</taxon>
        <taxon>Agaricomycotina</taxon>
        <taxon>Agaricomycetes</taxon>
        <taxon>Auriculariales</taxon>
        <taxon>Exidiaceae</taxon>
        <taxon>Exidia</taxon>
    </lineage>
</organism>
<dbReference type="InterPro" id="IPR032880">
    <property type="entry name" value="CSC1/OSCA1-like_N"/>
</dbReference>
<comment type="similarity">
    <text evidence="2">Belongs to the CSC1 (TC 1.A.17) family.</text>
</comment>
<keyword evidence="14" id="KW-1185">Reference proteome</keyword>
<dbReference type="Pfam" id="PF14703">
    <property type="entry name" value="PHM7_cyt"/>
    <property type="match status" value="1"/>
</dbReference>
<dbReference type="Pfam" id="PF02714">
    <property type="entry name" value="RSN1_7TM"/>
    <property type="match status" value="1"/>
</dbReference>
<dbReference type="OrthoDB" id="1076608at2759"/>
<feature type="domain" description="CSC1/OSCA1-like N-terminal transmembrane" evidence="11">
    <location>
        <begin position="17"/>
        <end position="166"/>
    </location>
</feature>
<dbReference type="PANTHER" id="PTHR13018:SF143">
    <property type="entry name" value="CSC1_OSCA1-LIKE 7TM REGION DOMAIN-CONTAINING PROTEIN"/>
    <property type="match status" value="1"/>
</dbReference>
<dbReference type="FunCoup" id="A0A165MA22">
    <property type="interactions" value="85"/>
</dbReference>
<feature type="transmembrane region" description="Helical" evidence="8">
    <location>
        <begin position="489"/>
        <end position="510"/>
    </location>
</feature>
<feature type="region of interest" description="Disordered" evidence="7">
    <location>
        <begin position="695"/>
        <end position="775"/>
    </location>
</feature>
<feature type="compositionally biased region" description="Pro residues" evidence="7">
    <location>
        <begin position="747"/>
        <end position="758"/>
    </location>
</feature>
<evidence type="ECO:0000256" key="4">
    <source>
        <dbReference type="ARBA" id="ARBA00022692"/>
    </source>
</evidence>
<dbReference type="Proteomes" id="UP000077266">
    <property type="component" value="Unassembled WGS sequence"/>
</dbReference>
<feature type="transmembrane region" description="Helical" evidence="8">
    <location>
        <begin position="99"/>
        <end position="120"/>
    </location>
</feature>
<comment type="subcellular location">
    <subcellularLocation>
        <location evidence="1">Membrane</location>
        <topology evidence="1">Multi-pass membrane protein</topology>
    </subcellularLocation>
</comment>
<feature type="transmembrane region" description="Helical" evidence="8">
    <location>
        <begin position="17"/>
        <end position="39"/>
    </location>
</feature>
<evidence type="ECO:0000259" key="10">
    <source>
        <dbReference type="Pfam" id="PF12621"/>
    </source>
</evidence>
<gene>
    <name evidence="13" type="ORF">EXIGLDRAFT_831757</name>
</gene>